<dbReference type="GO" id="GO:0003677">
    <property type="term" value="F:DNA binding"/>
    <property type="evidence" value="ECO:0007669"/>
    <property type="project" value="InterPro"/>
</dbReference>
<sequence length="353" mass="40778">MKILHDEKKDIFTFEFFWKGSATNGFEQDVTHRISSVLFPAEDYFLEEPIKKQASTIFKYCRQPRRLKINLQKINNDTIYQRKIRLNSNLFWNLDKQPHATLTGGTGSGKTMMLYYLIYEAAKLNSDIYIVDAKRADLSTLHSVKKIAETTDEIVLLFNELINEMNARFEVIQKSNEPQKHATEFGFNDVFVFIDELAVVVEIAKTTDTDNKALNKLHARDKNWEKLSEDNYSKIISSIRLLIFKSRQVNIHIVLATQNFEASLLGSSSVRDNLSMRILLGNASTVQVNQMGLTQEQLPLFDTSQIGAGIIWMDSMNWVNARSFETPYLNFRNLRPNDILDNYFEIGRKHVNS</sequence>
<keyword evidence="1" id="KW-0067">ATP-binding</keyword>
<accession>A0AAW8UBK2</accession>
<comment type="caution">
    <text evidence="3">The sequence shown here is derived from an EMBL/GenBank/DDBJ whole genome shotgun (WGS) entry which is preliminary data.</text>
</comment>
<dbReference type="GO" id="GO:0005524">
    <property type="term" value="F:ATP binding"/>
    <property type="evidence" value="ECO:0007669"/>
    <property type="project" value="UniProtKB-UniRule"/>
</dbReference>
<feature type="domain" description="FtsK" evidence="2">
    <location>
        <begin position="87"/>
        <end position="289"/>
    </location>
</feature>
<protein>
    <submittedName>
        <fullName evidence="3">FtsK/SpoIIIE domain-containing protein</fullName>
    </submittedName>
</protein>
<dbReference type="Pfam" id="PF01580">
    <property type="entry name" value="FtsK_SpoIIIE"/>
    <property type="match status" value="1"/>
</dbReference>
<dbReference type="EMBL" id="JARQBZ010000017">
    <property type="protein sequence ID" value="MDT2834338.1"/>
    <property type="molecule type" value="Genomic_DNA"/>
</dbReference>
<proteinExistence type="predicted"/>
<gene>
    <name evidence="3" type="ORF">P7H70_09725</name>
</gene>
<feature type="binding site" evidence="1">
    <location>
        <begin position="104"/>
        <end position="111"/>
    </location>
    <ligand>
        <name>ATP</name>
        <dbReference type="ChEBI" id="CHEBI:30616"/>
    </ligand>
</feature>
<dbReference type="SMART" id="SM00382">
    <property type="entry name" value="AAA"/>
    <property type="match status" value="1"/>
</dbReference>
<keyword evidence="1" id="KW-0547">Nucleotide-binding</keyword>
<dbReference type="Proteomes" id="UP001268577">
    <property type="component" value="Unassembled WGS sequence"/>
</dbReference>
<name>A0AAW8UBK2_9ENTE</name>
<dbReference type="InterPro" id="IPR027417">
    <property type="entry name" value="P-loop_NTPase"/>
</dbReference>
<evidence type="ECO:0000256" key="1">
    <source>
        <dbReference type="PROSITE-ProRule" id="PRU00289"/>
    </source>
</evidence>
<organism evidence="3 4">
    <name type="scientific">Vagococcus carniphilus</name>
    <dbReference type="NCBI Taxonomy" id="218144"/>
    <lineage>
        <taxon>Bacteria</taxon>
        <taxon>Bacillati</taxon>
        <taxon>Bacillota</taxon>
        <taxon>Bacilli</taxon>
        <taxon>Lactobacillales</taxon>
        <taxon>Enterococcaceae</taxon>
        <taxon>Vagococcus</taxon>
    </lineage>
</organism>
<evidence type="ECO:0000313" key="3">
    <source>
        <dbReference type="EMBL" id="MDT2834338.1"/>
    </source>
</evidence>
<dbReference type="Gene3D" id="3.40.50.300">
    <property type="entry name" value="P-loop containing nucleotide triphosphate hydrolases"/>
    <property type="match status" value="1"/>
</dbReference>
<reference evidence="3" key="1">
    <citation type="submission" date="2023-03" db="EMBL/GenBank/DDBJ databases">
        <authorList>
            <person name="Shen W."/>
            <person name="Cai J."/>
        </authorList>
    </citation>
    <scope>NUCLEOTIDE SEQUENCE</scope>
    <source>
        <strain evidence="3">P96-3</strain>
    </source>
</reference>
<dbReference type="InterPro" id="IPR002543">
    <property type="entry name" value="FtsK_dom"/>
</dbReference>
<dbReference type="AlphaFoldDB" id="A0AAW8UBK2"/>
<dbReference type="PROSITE" id="PS50901">
    <property type="entry name" value="FTSK"/>
    <property type="match status" value="1"/>
</dbReference>
<evidence type="ECO:0000259" key="2">
    <source>
        <dbReference type="PROSITE" id="PS50901"/>
    </source>
</evidence>
<evidence type="ECO:0000313" key="4">
    <source>
        <dbReference type="Proteomes" id="UP001268577"/>
    </source>
</evidence>
<dbReference type="SUPFAM" id="SSF52540">
    <property type="entry name" value="P-loop containing nucleoside triphosphate hydrolases"/>
    <property type="match status" value="1"/>
</dbReference>
<dbReference type="InterPro" id="IPR003593">
    <property type="entry name" value="AAA+_ATPase"/>
</dbReference>